<comment type="caution">
    <text evidence="1">The sequence shown here is derived from an EMBL/GenBank/DDBJ whole genome shotgun (WGS) entry which is preliminary data.</text>
</comment>
<dbReference type="RefSeq" id="WP_209405151.1">
    <property type="nucleotide sequence ID" value="NZ_JAGIYQ010000005.1"/>
</dbReference>
<proteinExistence type="predicted"/>
<gene>
    <name evidence="1" type="ORF">J5Y03_10010</name>
</gene>
<accession>A0A940SJI9</accession>
<evidence type="ECO:0000313" key="1">
    <source>
        <dbReference type="EMBL" id="MBP0725521.1"/>
    </source>
</evidence>
<organism evidence="1 2">
    <name type="scientific">Gottfriedia endophytica</name>
    <dbReference type="NCBI Taxonomy" id="2820819"/>
    <lineage>
        <taxon>Bacteria</taxon>
        <taxon>Bacillati</taxon>
        <taxon>Bacillota</taxon>
        <taxon>Bacilli</taxon>
        <taxon>Bacillales</taxon>
        <taxon>Bacillaceae</taxon>
        <taxon>Gottfriedia</taxon>
    </lineage>
</organism>
<name>A0A940SJI9_9BACI</name>
<dbReference type="EMBL" id="JAGIYQ010000005">
    <property type="protein sequence ID" value="MBP0725521.1"/>
    <property type="molecule type" value="Genomic_DNA"/>
</dbReference>
<reference evidence="1" key="1">
    <citation type="submission" date="2021-04" db="EMBL/GenBank/DDBJ databases">
        <title>Genome seq and assembly of Bacillus sp.</title>
        <authorList>
            <person name="Chhetri G."/>
        </authorList>
    </citation>
    <scope>NUCLEOTIDE SEQUENCE</scope>
    <source>
        <strain evidence="1">RG28</strain>
    </source>
</reference>
<keyword evidence="2" id="KW-1185">Reference proteome</keyword>
<dbReference type="Proteomes" id="UP000682134">
    <property type="component" value="Unassembled WGS sequence"/>
</dbReference>
<sequence length="72" mass="8003">MAIDGVVRQTAEGIVMNCSCSQKCFVDNGSIPKGRERTCLLSVNHGDRCRAWESDGFKWLIDSDTSKIKQLP</sequence>
<evidence type="ECO:0000313" key="2">
    <source>
        <dbReference type="Proteomes" id="UP000682134"/>
    </source>
</evidence>
<protein>
    <submittedName>
        <fullName evidence="1">Uncharacterized protein</fullName>
    </submittedName>
</protein>
<dbReference type="AlphaFoldDB" id="A0A940SJI9"/>